<dbReference type="InterPro" id="IPR013022">
    <property type="entry name" value="Xyl_isomerase-like_TIM-brl"/>
</dbReference>
<keyword evidence="2" id="KW-0413">Isomerase</keyword>
<dbReference type="Gene3D" id="3.20.20.150">
    <property type="entry name" value="Divalent-metal-dependent TIM barrel enzymes"/>
    <property type="match status" value="1"/>
</dbReference>
<dbReference type="GO" id="GO:0016853">
    <property type="term" value="F:isomerase activity"/>
    <property type="evidence" value="ECO:0007669"/>
    <property type="project" value="UniProtKB-KW"/>
</dbReference>
<dbReference type="RefSeq" id="WP_088149076.1">
    <property type="nucleotide sequence ID" value="NZ_NHON01000001.1"/>
</dbReference>
<evidence type="ECO:0000313" key="2">
    <source>
        <dbReference type="EMBL" id="OWJ69254.1"/>
    </source>
</evidence>
<dbReference type="EMBL" id="NHON01000001">
    <property type="protein sequence ID" value="OWJ69254.1"/>
    <property type="molecule type" value="Genomic_DNA"/>
</dbReference>
<dbReference type="Pfam" id="PF01261">
    <property type="entry name" value="AP_endonuc_2"/>
    <property type="match status" value="1"/>
</dbReference>
<feature type="domain" description="Xylose isomerase-like TIM barrel" evidence="1">
    <location>
        <begin position="25"/>
        <end position="239"/>
    </location>
</feature>
<dbReference type="AlphaFoldDB" id="A0A211ZVL1"/>
<dbReference type="InterPro" id="IPR036237">
    <property type="entry name" value="Xyl_isomerase-like_sf"/>
</dbReference>
<dbReference type="SUPFAM" id="SSF51658">
    <property type="entry name" value="Xylose isomerase-like"/>
    <property type="match status" value="1"/>
</dbReference>
<dbReference type="OrthoDB" id="9798407at2"/>
<dbReference type="PANTHER" id="PTHR12110">
    <property type="entry name" value="HYDROXYPYRUVATE ISOMERASE"/>
    <property type="match status" value="1"/>
</dbReference>
<gene>
    <name evidence="2" type="ORF">BWR60_00670</name>
</gene>
<comment type="caution">
    <text evidence="2">The sequence shown here is derived from an EMBL/GenBank/DDBJ whole genome shotgun (WGS) entry which is preliminary data.</text>
</comment>
<accession>A0A211ZVL1</accession>
<name>A0A211ZVL1_9PROT</name>
<evidence type="ECO:0000313" key="3">
    <source>
        <dbReference type="Proteomes" id="UP000196655"/>
    </source>
</evidence>
<dbReference type="InterPro" id="IPR050312">
    <property type="entry name" value="IolE/XylAMocC-like"/>
</dbReference>
<proteinExistence type="predicted"/>
<dbReference type="Proteomes" id="UP000196655">
    <property type="component" value="Unassembled WGS sequence"/>
</dbReference>
<sequence length="254" mass="28409">MPYKISFQLYSARNFPPLERQLEGLAAIGYDAVEPWLPAYEASPAEFRRKIDAAGLTCYGFHLPFKGLVADPQRFVDIAKTIGAWLLIPPYLEPQDRPTTPDGWRAIGRELGRVREIVAAEGLKLAWHNHDFEYRPLPDGSRPIDLLFESAGGEVGYEIDFAWVVRGGGDPLTELKRWKDRLYAIQVKDTAPAGTTAEGGWTAMGDGVVDWTALWPFFSETPADHLVVEHDEPADWRALAQRSYDTLVKLGARG</sequence>
<reference evidence="3" key="1">
    <citation type="submission" date="2017-05" db="EMBL/GenBank/DDBJ databases">
        <authorList>
            <person name="Macchi M."/>
            <person name="Festa S."/>
            <person name="Coppotelli B.M."/>
            <person name="Morelli I.S."/>
        </authorList>
    </citation>
    <scope>NUCLEOTIDE SEQUENCE [LARGE SCALE GENOMIC DNA]</scope>
    <source>
        <strain evidence="3">I</strain>
    </source>
</reference>
<evidence type="ECO:0000259" key="1">
    <source>
        <dbReference type="Pfam" id="PF01261"/>
    </source>
</evidence>
<organism evidence="2 3">
    <name type="scientific">Inquilinus limosus</name>
    <dbReference type="NCBI Taxonomy" id="171674"/>
    <lineage>
        <taxon>Bacteria</taxon>
        <taxon>Pseudomonadati</taxon>
        <taxon>Pseudomonadota</taxon>
        <taxon>Alphaproteobacteria</taxon>
        <taxon>Rhodospirillales</taxon>
        <taxon>Rhodospirillaceae</taxon>
        <taxon>Inquilinus</taxon>
    </lineage>
</organism>
<protein>
    <submittedName>
        <fullName evidence="2">Sugar phosphate isomerase</fullName>
    </submittedName>
</protein>
<dbReference type="PANTHER" id="PTHR12110:SF41">
    <property type="entry name" value="INOSOSE DEHYDRATASE"/>
    <property type="match status" value="1"/>
</dbReference>
<keyword evidence="3" id="KW-1185">Reference proteome</keyword>